<evidence type="ECO:0000313" key="2">
    <source>
        <dbReference type="Proteomes" id="UP000025061"/>
    </source>
</evidence>
<dbReference type="SMART" id="SM00028">
    <property type="entry name" value="TPR"/>
    <property type="match status" value="3"/>
</dbReference>
<sequence length="574" mass="62768">MKTRYLLASASVFALGGCQTIHDWFNPKTEESALATPVEAEAEEVDLATRAGAPLFDGMGDFHRPITTASPDAQKYFDQGMVLSFGFNHAESIRSFRAAQKLDPDCAMCYWGEALATGPNINVTSNGKAVMSMADREAAYTAVQKAMALRHTASPAEQALIEALATRYSADFEADREPQDIAWAQAMAAYVAAHPEDDDAAAIYAEAWMNTMPWDYWSADGAPKPDTVKVIETLETTIARAPDHPLALHLYIHAVEASDDPGRAEAAADRLIKLVPGSGHLVHMPAHIFWRVGRYDDAAAANILAAKVDEDYIAQCNAQGFYPALYYPHNIHFLWAAASMSGQSAVALEAAQKVADNVRMEQVEAFPTVEFFRTIPLLAHVQFGKWEEILAIEAPPTDRDYSKGIWHYARGAALARTGEADAAKAEEAALASLKDTVQIQFLVTNDYPASLLLNIADELLLGEIAQAEGNSAEAVARFEQAVALQDQLPYTEPPFWYYPTRQSLGEALIDAERYAEAEAVYRRDLEDHPHNGWSMAGLIGALEAQGKTEEAGHLSHHFEKAWAKADVELSGSRL</sequence>
<comment type="caution">
    <text evidence="1">The sequence shown here is derived from an EMBL/GenBank/DDBJ whole genome shotgun (WGS) entry which is preliminary data.</text>
</comment>
<dbReference type="OrthoDB" id="9778494at2"/>
<evidence type="ECO:0008006" key="3">
    <source>
        <dbReference type="Google" id="ProtNLM"/>
    </source>
</evidence>
<dbReference type="PANTHER" id="PTHR45588">
    <property type="entry name" value="TPR DOMAIN-CONTAINING PROTEIN"/>
    <property type="match status" value="1"/>
</dbReference>
<dbReference type="RefSeq" id="WP_011646321.1">
    <property type="nucleotide sequence ID" value="NZ_ARYI01000002.1"/>
</dbReference>
<dbReference type="PANTHER" id="PTHR45588:SF1">
    <property type="entry name" value="WW DOMAIN-CONTAINING PROTEIN"/>
    <property type="match status" value="1"/>
</dbReference>
<dbReference type="Proteomes" id="UP000025061">
    <property type="component" value="Unassembled WGS sequence"/>
</dbReference>
<dbReference type="Gene3D" id="1.25.40.10">
    <property type="entry name" value="Tetratricopeptide repeat domain"/>
    <property type="match status" value="2"/>
</dbReference>
<evidence type="ECO:0000313" key="1">
    <source>
        <dbReference type="EMBL" id="KCZ95744.1"/>
    </source>
</evidence>
<dbReference type="InterPro" id="IPR019734">
    <property type="entry name" value="TPR_rpt"/>
</dbReference>
<dbReference type="InterPro" id="IPR011990">
    <property type="entry name" value="TPR-like_helical_dom_sf"/>
</dbReference>
<dbReference type="PROSITE" id="PS51257">
    <property type="entry name" value="PROKAR_LIPOPROTEIN"/>
    <property type="match status" value="1"/>
</dbReference>
<keyword evidence="2" id="KW-1185">Reference proteome</keyword>
<dbReference type="AlphaFoldDB" id="A0A059FYE2"/>
<dbReference type="SUPFAM" id="SSF48452">
    <property type="entry name" value="TPR-like"/>
    <property type="match status" value="2"/>
</dbReference>
<protein>
    <recommendedName>
        <fullName evidence="3">Lipoprotein</fullName>
    </recommendedName>
</protein>
<reference evidence="1 2" key="1">
    <citation type="submission" date="2013-04" db="EMBL/GenBank/DDBJ databases">
        <title>Hyphomonas hirschiana VP5 Genome Sequencing.</title>
        <authorList>
            <person name="Lai Q."/>
            <person name="Shao Z."/>
        </authorList>
    </citation>
    <scope>NUCLEOTIDE SEQUENCE [LARGE SCALE GENOMIC DNA]</scope>
    <source>
        <strain evidence="1 2">VP5</strain>
    </source>
</reference>
<dbReference type="PATRIC" id="fig|1280951.3.peg.645"/>
<accession>A0A059FYE2</accession>
<name>A0A059FYE2_9PROT</name>
<gene>
    <name evidence="1" type="ORF">HHI_03197</name>
</gene>
<dbReference type="EMBL" id="ARYI01000002">
    <property type="protein sequence ID" value="KCZ95744.1"/>
    <property type="molecule type" value="Genomic_DNA"/>
</dbReference>
<proteinExistence type="predicted"/>
<organism evidence="1 2">
    <name type="scientific">Hyphomonas hirschiana VP5</name>
    <dbReference type="NCBI Taxonomy" id="1280951"/>
    <lineage>
        <taxon>Bacteria</taxon>
        <taxon>Pseudomonadati</taxon>
        <taxon>Pseudomonadota</taxon>
        <taxon>Alphaproteobacteria</taxon>
        <taxon>Hyphomonadales</taxon>
        <taxon>Hyphomonadaceae</taxon>
        <taxon>Hyphomonas</taxon>
    </lineage>
</organism>